<evidence type="ECO:0000259" key="10">
    <source>
        <dbReference type="SMART" id="SM00298"/>
    </source>
</evidence>
<evidence type="ECO:0000256" key="7">
    <source>
        <dbReference type="ARBA" id="ARBA00023163"/>
    </source>
</evidence>
<evidence type="ECO:0000256" key="9">
    <source>
        <dbReference type="SAM" id="MobiDB-lite"/>
    </source>
</evidence>
<dbReference type="Pfam" id="PF05712">
    <property type="entry name" value="MRG"/>
    <property type="match status" value="1"/>
</dbReference>
<feature type="domain" description="Chromo" evidence="10">
    <location>
        <begin position="27"/>
        <end position="83"/>
    </location>
</feature>
<dbReference type="PANTHER" id="PTHR10880:SF15">
    <property type="entry name" value="MSL COMPLEX SUBUNIT 3"/>
    <property type="match status" value="1"/>
</dbReference>
<keyword evidence="6" id="KW-0805">Transcription regulation</keyword>
<evidence type="ECO:0000313" key="11">
    <source>
        <dbReference type="EMBL" id="RPB28062.1"/>
    </source>
</evidence>
<feature type="region of interest" description="Disordered" evidence="9">
    <location>
        <begin position="79"/>
        <end position="133"/>
    </location>
</feature>
<dbReference type="Gene3D" id="2.30.30.140">
    <property type="match status" value="1"/>
</dbReference>
<dbReference type="Gene3D" id="1.10.274.30">
    <property type="entry name" value="MRG domain"/>
    <property type="match status" value="1"/>
</dbReference>
<dbReference type="STRING" id="1051890.A0A3N4M3X3"/>
<gene>
    <name evidence="11" type="ORF">L211DRAFT_778565</name>
</gene>
<dbReference type="Pfam" id="PF22732">
    <property type="entry name" value="MSL3_chromo-like"/>
    <property type="match status" value="1"/>
</dbReference>
<dbReference type="AlphaFoldDB" id="A0A3N4M3X3"/>
<keyword evidence="12" id="KW-1185">Reference proteome</keyword>
<dbReference type="InParanoid" id="A0A3N4M3X3"/>
<keyword evidence="5" id="KW-0156">Chromatin regulator</keyword>
<dbReference type="PANTHER" id="PTHR10880">
    <property type="entry name" value="MORTALITY FACTOR 4-LIKE PROTEIN"/>
    <property type="match status" value="1"/>
</dbReference>
<comment type="subunit">
    <text evidence="3">Component of the NuA4 histone acetyltransferase complex.</text>
</comment>
<dbReference type="GO" id="GO:0035267">
    <property type="term" value="C:NuA4 histone acetyltransferase complex"/>
    <property type="evidence" value="ECO:0007669"/>
    <property type="project" value="TreeGrafter"/>
</dbReference>
<evidence type="ECO:0000313" key="12">
    <source>
        <dbReference type="Proteomes" id="UP000267821"/>
    </source>
</evidence>
<keyword evidence="7" id="KW-0804">Transcription</keyword>
<comment type="similarity">
    <text evidence="2">Belongs to the MRG family.</text>
</comment>
<evidence type="ECO:0000256" key="6">
    <source>
        <dbReference type="ARBA" id="ARBA00023015"/>
    </source>
</evidence>
<evidence type="ECO:0000256" key="2">
    <source>
        <dbReference type="ARBA" id="ARBA00009093"/>
    </source>
</evidence>
<evidence type="ECO:0000256" key="1">
    <source>
        <dbReference type="ARBA" id="ARBA00004123"/>
    </source>
</evidence>
<dbReference type="InterPro" id="IPR008676">
    <property type="entry name" value="MRG"/>
</dbReference>
<dbReference type="GO" id="GO:0032221">
    <property type="term" value="C:Rpd3S complex"/>
    <property type="evidence" value="ECO:0007669"/>
    <property type="project" value="TreeGrafter"/>
</dbReference>
<dbReference type="OrthoDB" id="124855at2759"/>
<dbReference type="InterPro" id="IPR016197">
    <property type="entry name" value="Chromo-like_dom_sf"/>
</dbReference>
<name>A0A3N4M3X3_9PEZI</name>
<evidence type="ECO:0000256" key="8">
    <source>
        <dbReference type="ARBA" id="ARBA00023242"/>
    </source>
</evidence>
<dbReference type="InterPro" id="IPR000953">
    <property type="entry name" value="Chromo/chromo_shadow_dom"/>
</dbReference>
<dbReference type="PROSITE" id="PS51640">
    <property type="entry name" value="MRG"/>
    <property type="match status" value="1"/>
</dbReference>
<dbReference type="PIRSF" id="PIRSF038133">
    <property type="entry name" value="HAT_Nua4_EAF3/MRG15"/>
    <property type="match status" value="1"/>
</dbReference>
<dbReference type="InterPro" id="IPR038217">
    <property type="entry name" value="MRG_C_sf"/>
</dbReference>
<organism evidence="11 12">
    <name type="scientific">Terfezia boudieri ATCC MYA-4762</name>
    <dbReference type="NCBI Taxonomy" id="1051890"/>
    <lineage>
        <taxon>Eukaryota</taxon>
        <taxon>Fungi</taxon>
        <taxon>Dikarya</taxon>
        <taxon>Ascomycota</taxon>
        <taxon>Pezizomycotina</taxon>
        <taxon>Pezizomycetes</taxon>
        <taxon>Pezizales</taxon>
        <taxon>Pezizaceae</taxon>
        <taxon>Terfezia</taxon>
    </lineage>
</organism>
<dbReference type="InterPro" id="IPR053820">
    <property type="entry name" value="MSL3_chromo-like"/>
</dbReference>
<reference evidence="11 12" key="1">
    <citation type="journal article" date="2018" name="Nat. Ecol. Evol.">
        <title>Pezizomycetes genomes reveal the molecular basis of ectomycorrhizal truffle lifestyle.</title>
        <authorList>
            <person name="Murat C."/>
            <person name="Payen T."/>
            <person name="Noel B."/>
            <person name="Kuo A."/>
            <person name="Morin E."/>
            <person name="Chen J."/>
            <person name="Kohler A."/>
            <person name="Krizsan K."/>
            <person name="Balestrini R."/>
            <person name="Da Silva C."/>
            <person name="Montanini B."/>
            <person name="Hainaut M."/>
            <person name="Levati E."/>
            <person name="Barry K.W."/>
            <person name="Belfiori B."/>
            <person name="Cichocki N."/>
            <person name="Clum A."/>
            <person name="Dockter R.B."/>
            <person name="Fauchery L."/>
            <person name="Guy J."/>
            <person name="Iotti M."/>
            <person name="Le Tacon F."/>
            <person name="Lindquist E.A."/>
            <person name="Lipzen A."/>
            <person name="Malagnac F."/>
            <person name="Mello A."/>
            <person name="Molinier V."/>
            <person name="Miyauchi S."/>
            <person name="Poulain J."/>
            <person name="Riccioni C."/>
            <person name="Rubini A."/>
            <person name="Sitrit Y."/>
            <person name="Splivallo R."/>
            <person name="Traeger S."/>
            <person name="Wang M."/>
            <person name="Zifcakova L."/>
            <person name="Wipf D."/>
            <person name="Zambonelli A."/>
            <person name="Paolocci F."/>
            <person name="Nowrousian M."/>
            <person name="Ottonello S."/>
            <person name="Baldrian P."/>
            <person name="Spatafora J.W."/>
            <person name="Henrissat B."/>
            <person name="Nagy L.G."/>
            <person name="Aury J.M."/>
            <person name="Wincker P."/>
            <person name="Grigoriev I.V."/>
            <person name="Bonfante P."/>
            <person name="Martin F.M."/>
        </authorList>
    </citation>
    <scope>NUCLEOTIDE SEQUENCE [LARGE SCALE GENOMIC DNA]</scope>
    <source>
        <strain evidence="11 12">ATCC MYA-4762</strain>
    </source>
</reference>
<evidence type="ECO:0000256" key="3">
    <source>
        <dbReference type="ARBA" id="ARBA00011353"/>
    </source>
</evidence>
<dbReference type="FunCoup" id="A0A3N4M3X3">
    <property type="interactions" value="648"/>
</dbReference>
<dbReference type="GO" id="GO:0006338">
    <property type="term" value="P:chromatin remodeling"/>
    <property type="evidence" value="ECO:0007669"/>
    <property type="project" value="UniProtKB-ARBA"/>
</dbReference>
<dbReference type="Proteomes" id="UP000267821">
    <property type="component" value="Unassembled WGS sequence"/>
</dbReference>
<dbReference type="CDD" id="cd18983">
    <property type="entry name" value="CBD_MSL3_like"/>
    <property type="match status" value="1"/>
</dbReference>
<dbReference type="SUPFAM" id="SSF54160">
    <property type="entry name" value="Chromo domain-like"/>
    <property type="match status" value="1"/>
</dbReference>
<protein>
    <recommendedName>
        <fullName evidence="4">Chromatin modification-related protein EAF3</fullName>
    </recommendedName>
</protein>
<dbReference type="InterPro" id="IPR026541">
    <property type="entry name" value="MRG_dom"/>
</dbReference>
<evidence type="ECO:0000256" key="4">
    <source>
        <dbReference type="ARBA" id="ARBA00018505"/>
    </source>
</evidence>
<comment type="subcellular location">
    <subcellularLocation>
        <location evidence="1">Nucleus</location>
    </subcellularLocation>
</comment>
<accession>A0A3N4M3X3</accession>
<sequence>MPPAPPAPAVPTYKVDEKVLCFHGPMLYEAKVIDVKPGADKKDSPEYKVHYKGWKNTWDEFVPQDRLRKMTAENLELQKSLKEAARPTQKGGVKSTPDGKKASGNMAGGKASSEDFSTAPPTARGQKRTREMEMEKEDDFLRKNEIKLFIPDVLKATLVDDWEYVTKNQQLVPLPKNINVIKILENYKAASAKRREGSAESDIFEEIVAGLRLYFDRCLGNILLYRFERQQYLDMRKEHPEKEPSEIYGAEHLLRLFVSMPELLAHTNMDQQSVNKLREHLDEFIRYMAKNHEQYFQSSSYENGKSLPLPLPLLMTNSNNNRHVASTKYIEQSKGV</sequence>
<proteinExistence type="inferred from homology"/>
<dbReference type="GO" id="GO:0006355">
    <property type="term" value="P:regulation of DNA-templated transcription"/>
    <property type="evidence" value="ECO:0007669"/>
    <property type="project" value="InterPro"/>
</dbReference>
<dbReference type="SMART" id="SM00298">
    <property type="entry name" value="CHROMO"/>
    <property type="match status" value="1"/>
</dbReference>
<dbReference type="EMBL" id="ML121530">
    <property type="protein sequence ID" value="RPB28062.1"/>
    <property type="molecule type" value="Genomic_DNA"/>
</dbReference>
<evidence type="ECO:0000256" key="5">
    <source>
        <dbReference type="ARBA" id="ARBA00022853"/>
    </source>
</evidence>
<keyword evidence="8" id="KW-0539">Nucleus</keyword>